<keyword evidence="5" id="KW-1185">Reference proteome</keyword>
<dbReference type="InterPro" id="IPR012677">
    <property type="entry name" value="Nucleotide-bd_a/b_plait_sf"/>
</dbReference>
<dbReference type="InterPro" id="IPR000504">
    <property type="entry name" value="RRM_dom"/>
</dbReference>
<evidence type="ECO:0000259" key="3">
    <source>
        <dbReference type="PROSITE" id="PS50102"/>
    </source>
</evidence>
<sequence>MDSPSPHFWRWKALDRRRRRGNRRRIGDSLTRLDREGESSACLFEWRGTPAEAPIEISGLDRKEKEEEKTGGVSDRRYLRFRAVAPAIVAAAYLFRIRLKNGRMRDCGACLNVFKISTERLSWDTNEPILKDAFEKHGEIIEVRVICDHVTAKSRGYGFVRFVSETAAATARKEMNDQILDGRRIRVAYAHKG</sequence>
<proteinExistence type="predicted"/>
<dbReference type="Pfam" id="PF00076">
    <property type="entry name" value="RRM_1"/>
    <property type="match status" value="1"/>
</dbReference>
<evidence type="ECO:0000256" key="1">
    <source>
        <dbReference type="ARBA" id="ARBA00022884"/>
    </source>
</evidence>
<protein>
    <submittedName>
        <fullName evidence="4">Cold-inducible RNA-binding protein</fullName>
    </submittedName>
</protein>
<dbReference type="AlphaFoldDB" id="A0A4D6LJ29"/>
<dbReference type="EMBL" id="CP039347">
    <property type="protein sequence ID" value="QCD88336.1"/>
    <property type="molecule type" value="Genomic_DNA"/>
</dbReference>
<dbReference type="InterPro" id="IPR035979">
    <property type="entry name" value="RBD_domain_sf"/>
</dbReference>
<organism evidence="4 5">
    <name type="scientific">Vigna unguiculata</name>
    <name type="common">Cowpea</name>
    <dbReference type="NCBI Taxonomy" id="3917"/>
    <lineage>
        <taxon>Eukaryota</taxon>
        <taxon>Viridiplantae</taxon>
        <taxon>Streptophyta</taxon>
        <taxon>Embryophyta</taxon>
        <taxon>Tracheophyta</taxon>
        <taxon>Spermatophyta</taxon>
        <taxon>Magnoliopsida</taxon>
        <taxon>eudicotyledons</taxon>
        <taxon>Gunneridae</taxon>
        <taxon>Pentapetalae</taxon>
        <taxon>rosids</taxon>
        <taxon>fabids</taxon>
        <taxon>Fabales</taxon>
        <taxon>Fabaceae</taxon>
        <taxon>Papilionoideae</taxon>
        <taxon>50 kb inversion clade</taxon>
        <taxon>NPAAA clade</taxon>
        <taxon>indigoferoid/millettioid clade</taxon>
        <taxon>Phaseoleae</taxon>
        <taxon>Vigna</taxon>
    </lineage>
</organism>
<feature type="domain" description="RRM" evidence="3">
    <location>
        <begin position="114"/>
        <end position="192"/>
    </location>
</feature>
<dbReference type="InterPro" id="IPR052462">
    <property type="entry name" value="SLIRP/GR-RBP-like"/>
</dbReference>
<dbReference type="GO" id="GO:0003723">
    <property type="term" value="F:RNA binding"/>
    <property type="evidence" value="ECO:0007669"/>
    <property type="project" value="UniProtKB-UniRule"/>
</dbReference>
<evidence type="ECO:0000313" key="4">
    <source>
        <dbReference type="EMBL" id="QCD88336.1"/>
    </source>
</evidence>
<dbReference type="PANTHER" id="PTHR48027">
    <property type="entry name" value="HETEROGENEOUS NUCLEAR RIBONUCLEOPROTEIN 87F-RELATED"/>
    <property type="match status" value="1"/>
</dbReference>
<dbReference type="SUPFAM" id="SSF54928">
    <property type="entry name" value="RNA-binding domain, RBD"/>
    <property type="match status" value="1"/>
</dbReference>
<accession>A0A4D6LJ29</accession>
<dbReference type="Proteomes" id="UP000501690">
    <property type="component" value="Linkage Group LG3"/>
</dbReference>
<dbReference type="Gene3D" id="3.30.70.330">
    <property type="match status" value="1"/>
</dbReference>
<evidence type="ECO:0000313" key="5">
    <source>
        <dbReference type="Proteomes" id="UP000501690"/>
    </source>
</evidence>
<gene>
    <name evidence="4" type="ORF">DEO72_LG3g2880</name>
</gene>
<reference evidence="4 5" key="1">
    <citation type="submission" date="2019-04" db="EMBL/GenBank/DDBJ databases">
        <title>An improved genome assembly and genetic linkage map for asparagus bean, Vigna unguiculata ssp. sesquipedialis.</title>
        <authorList>
            <person name="Xia Q."/>
            <person name="Zhang R."/>
            <person name="Dong Y."/>
        </authorList>
    </citation>
    <scope>NUCLEOTIDE SEQUENCE [LARGE SCALE GENOMIC DNA]</scope>
    <source>
        <tissue evidence="4">Leaf</tissue>
    </source>
</reference>
<keyword evidence="1 2" id="KW-0694">RNA-binding</keyword>
<evidence type="ECO:0000256" key="2">
    <source>
        <dbReference type="PROSITE-ProRule" id="PRU00176"/>
    </source>
</evidence>
<dbReference type="PROSITE" id="PS50102">
    <property type="entry name" value="RRM"/>
    <property type="match status" value="1"/>
</dbReference>
<dbReference type="SMART" id="SM00360">
    <property type="entry name" value="RRM"/>
    <property type="match status" value="1"/>
</dbReference>
<name>A0A4D6LJ29_VIGUN</name>